<dbReference type="OrthoDB" id="9907225at2759"/>
<dbReference type="RefSeq" id="XP_018123304.2">
    <property type="nucleotide sequence ID" value="XM_018267815.2"/>
</dbReference>
<reference evidence="3" key="1">
    <citation type="submission" date="2025-08" db="UniProtKB">
        <authorList>
            <consortium name="RefSeq"/>
        </authorList>
    </citation>
    <scope>IDENTIFICATION</scope>
    <source>
        <strain evidence="3">J_2021</strain>
        <tissue evidence="3">Erythrocytes</tissue>
    </source>
</reference>
<dbReference type="PROSITE" id="PS50041">
    <property type="entry name" value="C_TYPE_LECTIN_2"/>
    <property type="match status" value="1"/>
</dbReference>
<dbReference type="GO" id="GO:0004888">
    <property type="term" value="F:transmembrane signaling receptor activity"/>
    <property type="evidence" value="ECO:0007669"/>
    <property type="project" value="InterPro"/>
</dbReference>
<dbReference type="InterPro" id="IPR016186">
    <property type="entry name" value="C-type_lectin-like/link_sf"/>
</dbReference>
<dbReference type="Gene3D" id="1.10.287.1490">
    <property type="match status" value="1"/>
</dbReference>
<dbReference type="Pfam" id="PF00059">
    <property type="entry name" value="Lectin_C"/>
    <property type="match status" value="1"/>
</dbReference>
<dbReference type="InterPro" id="IPR016187">
    <property type="entry name" value="CTDL_fold"/>
</dbReference>
<dbReference type="InterPro" id="IPR039689">
    <property type="entry name" value="CD72"/>
</dbReference>
<dbReference type="PANTHER" id="PTHR15028:SF7">
    <property type="entry name" value="C-TYPE LECTIN DOMAIN FAMILY 4 MEMBER F-LIKE"/>
    <property type="match status" value="1"/>
</dbReference>
<dbReference type="GO" id="GO:0005886">
    <property type="term" value="C:plasma membrane"/>
    <property type="evidence" value="ECO:0000318"/>
    <property type="project" value="GO_Central"/>
</dbReference>
<dbReference type="SMART" id="SM00034">
    <property type="entry name" value="CLECT"/>
    <property type="match status" value="1"/>
</dbReference>
<dbReference type="GeneID" id="108719144"/>
<accession>A0A1L8I3D4</accession>
<evidence type="ECO:0000256" key="1">
    <source>
        <dbReference type="SAM" id="Coils"/>
    </source>
</evidence>
<evidence type="ECO:0000313" key="2">
    <source>
        <dbReference type="Proteomes" id="UP000186698"/>
    </source>
</evidence>
<dbReference type="SUPFAM" id="SSF56436">
    <property type="entry name" value="C-type lectin-like"/>
    <property type="match status" value="1"/>
</dbReference>
<dbReference type="Gene3D" id="3.10.100.10">
    <property type="entry name" value="Mannose-Binding Protein A, subunit A"/>
    <property type="match status" value="1"/>
</dbReference>
<organism evidence="2 3">
    <name type="scientific">Xenopus laevis</name>
    <name type="common">African clawed frog</name>
    <dbReference type="NCBI Taxonomy" id="8355"/>
    <lineage>
        <taxon>Eukaryota</taxon>
        <taxon>Metazoa</taxon>
        <taxon>Chordata</taxon>
        <taxon>Craniata</taxon>
        <taxon>Vertebrata</taxon>
        <taxon>Euteleostomi</taxon>
        <taxon>Amphibia</taxon>
        <taxon>Batrachia</taxon>
        <taxon>Anura</taxon>
        <taxon>Pipoidea</taxon>
        <taxon>Pipidae</taxon>
        <taxon>Xenopodinae</taxon>
        <taxon>Xenopus</taxon>
        <taxon>Xenopus</taxon>
    </lineage>
</organism>
<dbReference type="OMA" id="DLYCPVV"/>
<sequence length="466" mass="53534">MAVVYADLRFARSPAQEPPPTDLSQIYGEWEVTYENVKPLREQGEWRGESSTPTLRHWLHRFSAVHSPYVTACLLPICLVLLGATIRLSVLLSQVSQLHEETAGQLEKLQEDHRALNATQLGTILQQEQDLHWKEKMLINTRAELEKMQNLLTNSRGSNTEMNQSLDITVKQRNQLQSDLSGCRTELETKKEELGRMSSQQTSCQTELRSCNWDKERINNIYKQSQKSLSDTNTKLKASEENLDWAQRELQNVKNNLQETQRNLEEIRESDEQKGKNLSALQKQWSEVQQCVSCESHNNLESGPYNDPFDYCPDMWEQIEDQCYYFSSESQYRLQSETACRRTGAVLAKIEESDDILKDMIAKSSHSYWIGLKKVELPDKANIFQWSDNTSQILESSPNQLCAKASPELKAEVCSKTLPWICQKKTEQCHSNRELVQCFGEKLGVFGKRHLPEFSTESLGMGQTLT</sequence>
<name>A0A1L8I3D4_XENLA</name>
<dbReference type="AlphaFoldDB" id="A0A1L8I3D4"/>
<feature type="coiled-coil region" evidence="1">
    <location>
        <begin position="92"/>
        <end position="119"/>
    </location>
</feature>
<gene>
    <name evidence="3" type="primary">LOC108719144</name>
</gene>
<feature type="coiled-coil region" evidence="1">
    <location>
        <begin position="222"/>
        <end position="274"/>
    </location>
</feature>
<dbReference type="PANTHER" id="PTHR15028">
    <property type="entry name" value="CD72-RELATED"/>
    <property type="match status" value="1"/>
</dbReference>
<dbReference type="PaxDb" id="8355-A0A1L8I3D4"/>
<evidence type="ECO:0000313" key="3">
    <source>
        <dbReference type="RefSeq" id="XP_018123304.2"/>
    </source>
</evidence>
<proteinExistence type="predicted"/>
<keyword evidence="2" id="KW-1185">Reference proteome</keyword>
<dbReference type="KEGG" id="xla:108719144"/>
<dbReference type="Proteomes" id="UP000186698">
    <property type="component" value="Chromosome 1L"/>
</dbReference>
<protein>
    <submittedName>
        <fullName evidence="3">B-cell differentiation antigen CD72</fullName>
    </submittedName>
</protein>
<dbReference type="InterPro" id="IPR001304">
    <property type="entry name" value="C-type_lectin-like"/>
</dbReference>
<keyword evidence="1" id="KW-0175">Coiled coil</keyword>